<gene>
    <name evidence="2" type="primary">rimK_1</name>
    <name evidence="2" type="ORF">KBTEX_00134</name>
</gene>
<dbReference type="EC" id="6.3.2.-" evidence="2"/>
<dbReference type="GO" id="GO:0018169">
    <property type="term" value="F:ribosomal S6-glutamic acid ligase activity"/>
    <property type="evidence" value="ECO:0007669"/>
    <property type="project" value="TreeGrafter"/>
</dbReference>
<keyword evidence="2" id="KW-0436">Ligase</keyword>
<dbReference type="InterPro" id="IPR011761">
    <property type="entry name" value="ATP-grasp"/>
</dbReference>
<name>A0A5B8R8Q6_9ZZZZ</name>
<dbReference type="GO" id="GO:0046872">
    <property type="term" value="F:metal ion binding"/>
    <property type="evidence" value="ECO:0007669"/>
    <property type="project" value="InterPro"/>
</dbReference>
<dbReference type="EMBL" id="MN079076">
    <property type="protein sequence ID" value="QEA03834.1"/>
    <property type="molecule type" value="Genomic_DNA"/>
</dbReference>
<dbReference type="AlphaFoldDB" id="A0A5B8R8Q6"/>
<keyword evidence="2" id="KW-0689">Ribosomal protein</keyword>
<dbReference type="PANTHER" id="PTHR21621:SF0">
    <property type="entry name" value="BETA-CITRYLGLUTAMATE SYNTHASE B-RELATED"/>
    <property type="match status" value="1"/>
</dbReference>
<feature type="domain" description="ATP-grasp" evidence="1">
    <location>
        <begin position="100"/>
        <end position="276"/>
    </location>
</feature>
<dbReference type="InterPro" id="IPR013651">
    <property type="entry name" value="ATP-grasp_RimK-type"/>
</dbReference>
<dbReference type="GO" id="GO:0009432">
    <property type="term" value="P:SOS response"/>
    <property type="evidence" value="ECO:0007669"/>
    <property type="project" value="TreeGrafter"/>
</dbReference>
<protein>
    <submittedName>
        <fullName evidence="2">Ribosomal protein S6--L-glutamate ligase</fullName>
        <ecNumber evidence="2">6.3.2.-</ecNumber>
    </submittedName>
</protein>
<dbReference type="Pfam" id="PF08443">
    <property type="entry name" value="RimK"/>
    <property type="match status" value="1"/>
</dbReference>
<evidence type="ECO:0000259" key="1">
    <source>
        <dbReference type="PROSITE" id="PS50975"/>
    </source>
</evidence>
<dbReference type="PROSITE" id="PS50975">
    <property type="entry name" value="ATP_GRASP"/>
    <property type="match status" value="1"/>
</dbReference>
<dbReference type="SUPFAM" id="SSF56059">
    <property type="entry name" value="Glutathione synthetase ATP-binding domain-like"/>
    <property type="match status" value="1"/>
</dbReference>
<dbReference type="PANTHER" id="PTHR21621">
    <property type="entry name" value="RIBOSOMAL PROTEIN S6 MODIFICATION PROTEIN"/>
    <property type="match status" value="1"/>
</dbReference>
<dbReference type="Gene3D" id="3.30.470.20">
    <property type="entry name" value="ATP-grasp fold, B domain"/>
    <property type="match status" value="1"/>
</dbReference>
<accession>A0A5B8R8Q6</accession>
<sequence>MGVDFAREFELRRIPYRGVTHDTTAMNLITFNAYRALGLPGVRYLRPESFPACRSELLDADWLLFPEYWQVNALVYAMQRRIFPSPASYHLGHDKIEMTRALQAAFPAHVPETLILPANALAVEQALDVLGLPLVAKVPRSSMGRGVALIDSAAALRAWAAEHDVLYVQEVLPAQRDLRVVYVGDRVVTAYWREGAEGAFHNNVARGGRLVFDDVPDAAVALVGRMARHLGIDHAGFDLLTVGGHFYVLEFNVFFGNEGLNAAGVPLARHILDYLRDGNRTPPGDTPLRLAG</sequence>
<organism evidence="2">
    <name type="scientific">uncultured organism</name>
    <dbReference type="NCBI Taxonomy" id="155900"/>
    <lineage>
        <taxon>unclassified sequences</taxon>
        <taxon>environmental samples</taxon>
    </lineage>
</organism>
<evidence type="ECO:0000313" key="2">
    <source>
        <dbReference type="EMBL" id="QEA03834.1"/>
    </source>
</evidence>
<keyword evidence="2" id="KW-0687">Ribonucleoprotein</keyword>
<proteinExistence type="predicted"/>
<reference evidence="2" key="1">
    <citation type="submission" date="2019-06" db="EMBL/GenBank/DDBJ databases">
        <authorList>
            <person name="Murdoch R.W."/>
            <person name="Fathepure B."/>
        </authorList>
    </citation>
    <scope>NUCLEOTIDE SEQUENCE</scope>
</reference>
<dbReference type="GO" id="GO:0005524">
    <property type="term" value="F:ATP binding"/>
    <property type="evidence" value="ECO:0007669"/>
    <property type="project" value="InterPro"/>
</dbReference>